<gene>
    <name evidence="11" type="ORF">MKW94_003968</name>
</gene>
<evidence type="ECO:0000313" key="12">
    <source>
        <dbReference type="Proteomes" id="UP001177140"/>
    </source>
</evidence>
<dbReference type="GO" id="GO:0005986">
    <property type="term" value="P:sucrose biosynthetic process"/>
    <property type="evidence" value="ECO:0007669"/>
    <property type="project" value="UniProtKB-UniRule"/>
</dbReference>
<dbReference type="Proteomes" id="UP001177140">
    <property type="component" value="Unassembled WGS sequence"/>
</dbReference>
<comment type="cofactor">
    <cofactor evidence="1 8">
        <name>Mg(2+)</name>
        <dbReference type="ChEBI" id="CHEBI:18420"/>
    </cofactor>
</comment>
<dbReference type="Gene3D" id="3.90.1070.10">
    <property type="match status" value="1"/>
</dbReference>
<dbReference type="NCBIfam" id="TIGR01485">
    <property type="entry name" value="SPP_plant-cyano"/>
    <property type="match status" value="1"/>
</dbReference>
<comment type="caution">
    <text evidence="11">The sequence shown here is derived from an EMBL/GenBank/DDBJ whole genome shotgun (WGS) entry which is preliminary data.</text>
</comment>
<dbReference type="GO" id="GO:0000287">
    <property type="term" value="F:magnesium ion binding"/>
    <property type="evidence" value="ECO:0007669"/>
    <property type="project" value="UniProtKB-UniRule"/>
</dbReference>
<keyword evidence="12" id="KW-1185">Reference proteome</keyword>
<feature type="domain" description="Sucrose-phosphatase C-terminal" evidence="10">
    <location>
        <begin position="286"/>
        <end position="413"/>
    </location>
</feature>
<reference evidence="11" key="1">
    <citation type="submission" date="2022-03" db="EMBL/GenBank/DDBJ databases">
        <title>A functionally conserved STORR gene fusion in Papaver species that diverged 16.8 million years ago.</title>
        <authorList>
            <person name="Catania T."/>
        </authorList>
    </citation>
    <scope>NUCLEOTIDE SEQUENCE</scope>
    <source>
        <strain evidence="11">S-191538</strain>
    </source>
</reference>
<comment type="pathway">
    <text evidence="2 8">Glycan biosynthesis; sucrose biosynthesis; sucrose from D-fructose 6-phosphate and UDP-alpha-D-glucose: step 2/2.</text>
</comment>
<proteinExistence type="inferred from homology"/>
<feature type="domain" description="Sucrose phosphatase-like" evidence="9">
    <location>
        <begin position="9"/>
        <end position="263"/>
    </location>
</feature>
<dbReference type="InterPro" id="IPR032710">
    <property type="entry name" value="NTF2-like_dom_sf"/>
</dbReference>
<sequence>MYRLSSPARLMIVSDLDHTMVDHDDKENISLLRFNALWEANYRHDSLLVFSTERSPTLYKELRKEKPMLTPDITIMSVGTEITYGDAMVPDNGWEQFLNQKWDKNVVREEASKLSELKLQAETEQRPHKVSFDVVKAISQKVMEALSERLAKLGLDVKIIYSGGIDLPQVNIVPQGAGKGLALAYLLKKLTSEGKRPTKTLACGDSYNDAELFSIPEVFGCMVSNAQKELLQWHAENAKNNPNIHHATERCAAGIIQTIGQFKLGPNVSLRDIKDISKCSLENTHPGFEIVKFYLFYERWRRAEIVYCEQDIQNLQDILHPSGVLVHPSGEVRTLHDCASELTKCYGDKKGKQFRVYVDRVFSAQVCPNSWLVKFYKCEISDEGQTSCTATVLLHAKDGEDGYNWVNIHQTWVNRSVPADESSWLF</sequence>
<protein>
    <recommendedName>
        <fullName evidence="8">Sucrose-phosphatase</fullName>
        <ecNumber evidence="8">3.1.3.24</ecNumber>
    </recommendedName>
</protein>
<evidence type="ECO:0000256" key="2">
    <source>
        <dbReference type="ARBA" id="ARBA00005070"/>
    </source>
</evidence>
<evidence type="ECO:0000256" key="4">
    <source>
        <dbReference type="ARBA" id="ARBA00011738"/>
    </source>
</evidence>
<organism evidence="11 12">
    <name type="scientific">Papaver nudicaule</name>
    <name type="common">Iceland poppy</name>
    <dbReference type="NCBI Taxonomy" id="74823"/>
    <lineage>
        <taxon>Eukaryota</taxon>
        <taxon>Viridiplantae</taxon>
        <taxon>Streptophyta</taxon>
        <taxon>Embryophyta</taxon>
        <taxon>Tracheophyta</taxon>
        <taxon>Spermatophyta</taxon>
        <taxon>Magnoliopsida</taxon>
        <taxon>Ranunculales</taxon>
        <taxon>Papaveraceae</taxon>
        <taxon>Papaveroideae</taxon>
        <taxon>Papaver</taxon>
    </lineage>
</organism>
<dbReference type="PANTHER" id="PTHR46521:SF4">
    <property type="entry name" value="SUCROSE-PHOSPHATASE 2-RELATED"/>
    <property type="match status" value="1"/>
</dbReference>
<dbReference type="EC" id="3.1.3.24" evidence="8"/>
<dbReference type="GO" id="GO:0050307">
    <property type="term" value="F:sucrose-phosphate phosphatase activity"/>
    <property type="evidence" value="ECO:0007669"/>
    <property type="project" value="UniProtKB-UniRule"/>
</dbReference>
<dbReference type="SUPFAM" id="SSF54427">
    <property type="entry name" value="NTF2-like"/>
    <property type="match status" value="1"/>
</dbReference>
<dbReference type="InterPro" id="IPR036412">
    <property type="entry name" value="HAD-like_sf"/>
</dbReference>
<dbReference type="SUPFAM" id="SSF56784">
    <property type="entry name" value="HAD-like"/>
    <property type="match status" value="1"/>
</dbReference>
<evidence type="ECO:0000256" key="5">
    <source>
        <dbReference type="ARBA" id="ARBA00022801"/>
    </source>
</evidence>
<dbReference type="SFLD" id="SFLDS00003">
    <property type="entry name" value="Haloacid_Dehalogenase"/>
    <property type="match status" value="1"/>
</dbReference>
<keyword evidence="6 8" id="KW-0460">Magnesium</keyword>
<accession>A0AA41VF02</accession>
<comment type="function">
    <text evidence="8">Catalyzes the final step of sucrose synthesis.</text>
</comment>
<comment type="catalytic activity">
    <reaction evidence="7 8">
        <text>sucrose 6(F)-phosphate + H2O = sucrose + phosphate</text>
        <dbReference type="Rhea" id="RHEA:19289"/>
        <dbReference type="ChEBI" id="CHEBI:15377"/>
        <dbReference type="ChEBI" id="CHEBI:17992"/>
        <dbReference type="ChEBI" id="CHEBI:43474"/>
        <dbReference type="ChEBI" id="CHEBI:57723"/>
        <dbReference type="EC" id="3.1.3.24"/>
    </reaction>
</comment>
<evidence type="ECO:0000313" key="11">
    <source>
        <dbReference type="EMBL" id="MCL7039964.1"/>
    </source>
</evidence>
<dbReference type="InterPro" id="IPR051518">
    <property type="entry name" value="Sucrose_Phosphatase"/>
</dbReference>
<dbReference type="InterPro" id="IPR012847">
    <property type="entry name" value="Sucrose_phosphatase_pln/cyn"/>
</dbReference>
<dbReference type="Gene3D" id="3.40.50.1000">
    <property type="entry name" value="HAD superfamily/HAD-like"/>
    <property type="match status" value="1"/>
</dbReference>
<name>A0AA41VF02_PAPNU</name>
<dbReference type="Gene3D" id="3.10.450.50">
    <property type="match status" value="1"/>
</dbReference>
<dbReference type="InterPro" id="IPR023214">
    <property type="entry name" value="HAD_sf"/>
</dbReference>
<evidence type="ECO:0000259" key="9">
    <source>
        <dbReference type="Pfam" id="PF05116"/>
    </source>
</evidence>
<evidence type="ECO:0000256" key="1">
    <source>
        <dbReference type="ARBA" id="ARBA00001946"/>
    </source>
</evidence>
<dbReference type="InterPro" id="IPR006380">
    <property type="entry name" value="SPP-like_dom"/>
</dbReference>
<evidence type="ECO:0000259" key="10">
    <source>
        <dbReference type="Pfam" id="PF08472"/>
    </source>
</evidence>
<dbReference type="InterPro" id="IPR013679">
    <property type="entry name" value="SPP_C"/>
</dbReference>
<dbReference type="NCBIfam" id="TIGR01484">
    <property type="entry name" value="HAD-SF-IIB"/>
    <property type="match status" value="1"/>
</dbReference>
<keyword evidence="5 8" id="KW-0378">Hydrolase</keyword>
<dbReference type="EMBL" id="JAJJMA010206944">
    <property type="protein sequence ID" value="MCL7039964.1"/>
    <property type="molecule type" value="Genomic_DNA"/>
</dbReference>
<dbReference type="SFLD" id="SFLDG01141">
    <property type="entry name" value="C2.B.1:_Sucrose_Phosphatase_Li"/>
    <property type="match status" value="1"/>
</dbReference>
<dbReference type="Pfam" id="PF05116">
    <property type="entry name" value="S6PP"/>
    <property type="match status" value="1"/>
</dbReference>
<dbReference type="PANTHER" id="PTHR46521">
    <property type="entry name" value="SUCROSE-PHOSPHATASE 2-RELATED"/>
    <property type="match status" value="1"/>
</dbReference>
<evidence type="ECO:0000256" key="8">
    <source>
        <dbReference type="RuleBase" id="RU368007"/>
    </source>
</evidence>
<evidence type="ECO:0000256" key="3">
    <source>
        <dbReference type="ARBA" id="ARBA00007211"/>
    </source>
</evidence>
<comment type="similarity">
    <text evidence="3 8">Belongs to the sucrose phosphatase family.</text>
</comment>
<dbReference type="AlphaFoldDB" id="A0AA41VF02"/>
<comment type="subunit">
    <text evidence="4 8">Homodimer.</text>
</comment>
<dbReference type="InterPro" id="IPR006379">
    <property type="entry name" value="HAD-SF_hydro_IIB"/>
</dbReference>
<dbReference type="NCBIfam" id="TIGR01482">
    <property type="entry name" value="SPP-subfamily"/>
    <property type="match status" value="1"/>
</dbReference>
<dbReference type="SFLD" id="SFLDF00043">
    <property type="entry name" value="sucrose-phosphatase"/>
    <property type="match status" value="1"/>
</dbReference>
<dbReference type="SFLD" id="SFLDG01140">
    <property type="entry name" value="C2.B:_Phosphomannomutase_and_P"/>
    <property type="match status" value="1"/>
</dbReference>
<evidence type="ECO:0000256" key="7">
    <source>
        <dbReference type="ARBA" id="ARBA00048036"/>
    </source>
</evidence>
<evidence type="ECO:0000256" key="6">
    <source>
        <dbReference type="ARBA" id="ARBA00022842"/>
    </source>
</evidence>
<dbReference type="Pfam" id="PF08472">
    <property type="entry name" value="S6PP_C"/>
    <property type="match status" value="1"/>
</dbReference>